<evidence type="ECO:0000259" key="2">
    <source>
        <dbReference type="Pfam" id="PF22749"/>
    </source>
</evidence>
<dbReference type="PANTHER" id="PTHR21357">
    <property type="entry name" value="FAM172 FAMILY PROTEIN HOMOLOG CG10038"/>
    <property type="match status" value="1"/>
</dbReference>
<name>A0A9N8EEJ0_9STRA</name>
<sequence length="695" mass="76831">MGNTHVHEKACGDCPAPSVVAKQHVHVISSVRSVDKAETAKACKNNSDNTSTDTATTTKSSIATTTENTPETESTKNVSSSTTSIFLKTIKSTLQDIFDPVEPERLPPKRHPPKQLIYGCQTAEQHFDYIDAICDESVHWHGKEGLDAMGFEFRLVHHPKTCTCPDNIHANNKDDDDLTDSEAEDDEEQGYMEESDNDEGDNDDGYGQFDDEDSDNGAGQAQRMSEASSMVPVKEQEDYTSTMVPLNDSIATATIGGPGSIASASPYASSVVSRNTSTASLFSLATHNTDAEFTLGTLEDGSSLRRQRHGSRRSSLARRSARFPLATISSQQAVAVMEQDSCALRLHHVQSGGTLVTPENHLQFIPDGKFYDELARFCMEYSQQIMLEEADLEWVPIPTNSTTVLDDKAEEEENDNKCKYNAMVSRSYMERRRQRQSGACSAESKEKQKTLVIITGKGQVHAGIFSRRHLLVTSMEAATSLPFTRGAQERGMGIIMLDPNALGYRMGMDVVENSLKYLFLEDGACNDEEEIYVLGHSMAGAQIVRFFTSNSCSHSRPATPSSSVSDGTSSAAANGVTTSDKTTAEEGGIARLLKKIRAVAFTDSNHNINWTKRHPELTEVLTGPKSLYIKSHKVHEKAKSLGEKHHDCQFWRHRFGDIKTLWAGTHEHALTNYTARAHIWEHFDTFLKEQEEDQQ</sequence>
<feature type="domain" description="Arb2" evidence="2">
    <location>
        <begin position="441"/>
        <end position="505"/>
    </location>
</feature>
<dbReference type="AlphaFoldDB" id="A0A9N8EEJ0"/>
<dbReference type="InterPro" id="IPR053858">
    <property type="entry name" value="Arb2_dom"/>
</dbReference>
<comment type="caution">
    <text evidence="3">The sequence shown here is derived from an EMBL/GenBank/DDBJ whole genome shotgun (WGS) entry which is preliminary data.</text>
</comment>
<dbReference type="Pfam" id="PF22749">
    <property type="entry name" value="Arb2"/>
    <property type="match status" value="1"/>
</dbReference>
<dbReference type="GO" id="GO:0005634">
    <property type="term" value="C:nucleus"/>
    <property type="evidence" value="ECO:0007669"/>
    <property type="project" value="TreeGrafter"/>
</dbReference>
<evidence type="ECO:0000313" key="4">
    <source>
        <dbReference type="Proteomes" id="UP001153069"/>
    </source>
</evidence>
<feature type="compositionally biased region" description="Acidic residues" evidence="1">
    <location>
        <begin position="174"/>
        <end position="215"/>
    </location>
</feature>
<evidence type="ECO:0000256" key="1">
    <source>
        <dbReference type="SAM" id="MobiDB-lite"/>
    </source>
</evidence>
<reference evidence="3" key="1">
    <citation type="submission" date="2020-06" db="EMBL/GenBank/DDBJ databases">
        <authorList>
            <consortium name="Plant Systems Biology data submission"/>
        </authorList>
    </citation>
    <scope>NUCLEOTIDE SEQUENCE</scope>
    <source>
        <strain evidence="3">D6</strain>
    </source>
</reference>
<dbReference type="GO" id="GO:0035197">
    <property type="term" value="F:siRNA binding"/>
    <property type="evidence" value="ECO:0007669"/>
    <property type="project" value="TreeGrafter"/>
</dbReference>
<feature type="compositionally biased region" description="Low complexity" evidence="1">
    <location>
        <begin position="558"/>
        <end position="573"/>
    </location>
</feature>
<dbReference type="PANTHER" id="PTHR21357:SF4">
    <property type="entry name" value="FAM172 FAMILY PROTEIN HOMOLOG CG10038"/>
    <property type="match status" value="1"/>
</dbReference>
<gene>
    <name evidence="3" type="ORF">SEMRO_877_G214630.1</name>
</gene>
<dbReference type="InterPro" id="IPR048263">
    <property type="entry name" value="Arb2"/>
</dbReference>
<feature type="region of interest" description="Disordered" evidence="1">
    <location>
        <begin position="554"/>
        <end position="584"/>
    </location>
</feature>
<feature type="compositionally biased region" description="Low complexity" evidence="1">
    <location>
        <begin position="44"/>
        <end position="72"/>
    </location>
</feature>
<accession>A0A9N8EEJ0</accession>
<evidence type="ECO:0000313" key="3">
    <source>
        <dbReference type="EMBL" id="CAB9517739.1"/>
    </source>
</evidence>
<dbReference type="EMBL" id="CAICTM010000876">
    <property type="protein sequence ID" value="CAB9517739.1"/>
    <property type="molecule type" value="Genomic_DNA"/>
</dbReference>
<keyword evidence="4" id="KW-1185">Reference proteome</keyword>
<proteinExistence type="predicted"/>
<dbReference type="Proteomes" id="UP001153069">
    <property type="component" value="Unassembled WGS sequence"/>
</dbReference>
<feature type="region of interest" description="Disordered" evidence="1">
    <location>
        <begin position="164"/>
        <end position="239"/>
    </location>
</feature>
<feature type="region of interest" description="Disordered" evidence="1">
    <location>
        <begin position="40"/>
        <end position="77"/>
    </location>
</feature>
<dbReference type="OrthoDB" id="421951at2759"/>
<dbReference type="GO" id="GO:0031048">
    <property type="term" value="P:regulatory ncRNA-mediated heterochromatin formation"/>
    <property type="evidence" value="ECO:0007669"/>
    <property type="project" value="TreeGrafter"/>
</dbReference>
<feature type="compositionally biased region" description="Polar residues" evidence="1">
    <location>
        <begin position="217"/>
        <end position="228"/>
    </location>
</feature>
<organism evidence="3 4">
    <name type="scientific">Seminavis robusta</name>
    <dbReference type="NCBI Taxonomy" id="568900"/>
    <lineage>
        <taxon>Eukaryota</taxon>
        <taxon>Sar</taxon>
        <taxon>Stramenopiles</taxon>
        <taxon>Ochrophyta</taxon>
        <taxon>Bacillariophyta</taxon>
        <taxon>Bacillariophyceae</taxon>
        <taxon>Bacillariophycidae</taxon>
        <taxon>Naviculales</taxon>
        <taxon>Naviculaceae</taxon>
        <taxon>Seminavis</taxon>
    </lineage>
</organism>
<protein>
    <submittedName>
        <fullName evidence="3">Mpv17 / PMP22 family</fullName>
    </submittedName>
</protein>